<comment type="subcellular location">
    <subcellularLocation>
        <location evidence="1">Cell envelope</location>
    </subcellularLocation>
</comment>
<dbReference type="AlphaFoldDB" id="A0A7X9XDR6"/>
<protein>
    <submittedName>
        <fullName evidence="3">T9SS type A sorting domain-containing protein</fullName>
    </submittedName>
</protein>
<comment type="caution">
    <text evidence="3">The sequence shown here is derived from an EMBL/GenBank/DDBJ whole genome shotgun (WGS) entry which is preliminary data.</text>
</comment>
<evidence type="ECO:0000259" key="2">
    <source>
        <dbReference type="Pfam" id="PF18962"/>
    </source>
</evidence>
<evidence type="ECO:0000256" key="1">
    <source>
        <dbReference type="ARBA" id="ARBA00004196"/>
    </source>
</evidence>
<dbReference type="EMBL" id="JABANE010000350">
    <property type="protein sequence ID" value="NME73075.1"/>
    <property type="molecule type" value="Genomic_DNA"/>
</dbReference>
<organism evidence="3 4">
    <name type="scientific">Flammeovirga aprica JL-4</name>
    <dbReference type="NCBI Taxonomy" id="694437"/>
    <lineage>
        <taxon>Bacteria</taxon>
        <taxon>Pseudomonadati</taxon>
        <taxon>Bacteroidota</taxon>
        <taxon>Cytophagia</taxon>
        <taxon>Cytophagales</taxon>
        <taxon>Flammeovirgaceae</taxon>
        <taxon>Flammeovirga</taxon>
    </lineage>
</organism>
<dbReference type="InterPro" id="IPR013378">
    <property type="entry name" value="InlB-like_B-rpt"/>
</dbReference>
<feature type="domain" description="Secretion system C-terminal sorting" evidence="2">
    <location>
        <begin position="166"/>
        <end position="233"/>
    </location>
</feature>
<gene>
    <name evidence="3" type="ORF">HHU12_34315</name>
</gene>
<name>A0A7X9XDR6_9BACT</name>
<dbReference type="GO" id="GO:0030313">
    <property type="term" value="C:cell envelope"/>
    <property type="evidence" value="ECO:0007669"/>
    <property type="project" value="UniProtKB-SubCell"/>
</dbReference>
<dbReference type="Pfam" id="PF09479">
    <property type="entry name" value="Flg_new"/>
    <property type="match status" value="2"/>
</dbReference>
<keyword evidence="4" id="KW-1185">Reference proteome</keyword>
<dbReference type="RefSeq" id="WP_169661202.1">
    <property type="nucleotide sequence ID" value="NZ_JABANE010000350.1"/>
</dbReference>
<evidence type="ECO:0000313" key="4">
    <source>
        <dbReference type="Proteomes" id="UP000576082"/>
    </source>
</evidence>
<dbReference type="NCBIfam" id="TIGR04183">
    <property type="entry name" value="Por_Secre_tail"/>
    <property type="match status" value="1"/>
</dbReference>
<evidence type="ECO:0000313" key="3">
    <source>
        <dbReference type="EMBL" id="NME73075.1"/>
    </source>
</evidence>
<dbReference type="InterPro" id="IPR026444">
    <property type="entry name" value="Secre_tail"/>
</dbReference>
<dbReference type="Proteomes" id="UP000576082">
    <property type="component" value="Unassembled WGS sequence"/>
</dbReference>
<dbReference type="Gene3D" id="2.60.40.4270">
    <property type="entry name" value="Listeria-Bacteroides repeat domain"/>
    <property type="match status" value="2"/>
</dbReference>
<reference evidence="3 4" key="1">
    <citation type="submission" date="2020-04" db="EMBL/GenBank/DDBJ databases">
        <title>Flammeovirga sp. SR4, a novel species isolated from seawater.</title>
        <authorList>
            <person name="Wang X."/>
        </authorList>
    </citation>
    <scope>NUCLEOTIDE SEQUENCE [LARGE SCALE GENOMIC DNA]</scope>
    <source>
        <strain evidence="3 4">ATCC 23126</strain>
    </source>
</reference>
<dbReference type="NCBIfam" id="TIGR02543">
    <property type="entry name" value="List_Bact_rpt"/>
    <property type="match status" value="2"/>
</dbReference>
<dbReference type="Pfam" id="PF18962">
    <property type="entry name" value="Por_Secre_tail"/>
    <property type="match status" value="1"/>
</dbReference>
<feature type="non-terminal residue" evidence="3">
    <location>
        <position position="1"/>
    </location>
</feature>
<proteinExistence type="predicted"/>
<sequence>LYSKYSPIEYSITYESNAGLHTNAGSYTIESSDITFTSATKLGYTFEGWYSESEFTNEVTSITAGSTGDVTLYAKFTPISYKITYNTDGGTHSNPETYTIESETIKLAEASKEGFTFGGWYSEADFTNEVTEVTSGSAVDIVVYAKWTANGGNVTSISDIETTVSIYPNPVVSTFKLESSTKVISLQLFDLNGTKVKQFEVSQSYYEIGNLPSGTYILSIASESGITNKKLIIQ</sequence>
<accession>A0A7X9XDR6</accession>
<dbReference type="InterPro" id="IPR042229">
    <property type="entry name" value="Listeria/Bacterioides_rpt_sf"/>
</dbReference>